<evidence type="ECO:0000256" key="1">
    <source>
        <dbReference type="ARBA" id="ARBA00004141"/>
    </source>
</evidence>
<comment type="caution">
    <text evidence="8">The sequence shown here is derived from an EMBL/GenBank/DDBJ whole genome shotgun (WGS) entry which is preliminary data.</text>
</comment>
<evidence type="ECO:0000313" key="9">
    <source>
        <dbReference type="Proteomes" id="UP000249645"/>
    </source>
</evidence>
<feature type="transmembrane region" description="Helical" evidence="6">
    <location>
        <begin position="68"/>
        <end position="90"/>
    </location>
</feature>
<dbReference type="InterPro" id="IPR007267">
    <property type="entry name" value="GtrA_DPMS_TM"/>
</dbReference>
<accession>A0A2W5EXE8</accession>
<gene>
    <name evidence="8" type="ORF">DI598_11255</name>
</gene>
<dbReference type="EMBL" id="QFOI01000200">
    <property type="protein sequence ID" value="PZP47173.1"/>
    <property type="molecule type" value="Genomic_DNA"/>
</dbReference>
<keyword evidence="3 6" id="KW-0812">Transmembrane</keyword>
<dbReference type="PANTHER" id="PTHR38459:SF1">
    <property type="entry name" value="PROPHAGE BACTOPRENOL-LINKED GLUCOSE TRANSLOCASE HOMOLOG"/>
    <property type="match status" value="1"/>
</dbReference>
<keyword evidence="5 6" id="KW-0472">Membrane</keyword>
<sequence>MLMPFRIVRYAIVGGFGLLTDFAVTWLLKEKLKVNQYWANAVGFLTAVAQNYWLNTVWTFRDRMGSNVWLQGSLFLLVSLSGLLFNTLVLKMLNYFFANQFYLNKLLAIGVVFIWNFLLNNFVTFVK</sequence>
<keyword evidence="8" id="KW-0808">Transferase</keyword>
<reference evidence="8 9" key="1">
    <citation type="submission" date="2017-11" db="EMBL/GenBank/DDBJ databases">
        <title>Infants hospitalized years apart are colonized by the same room-sourced microbial strains.</title>
        <authorList>
            <person name="Brooks B."/>
            <person name="Olm M.R."/>
            <person name="Firek B.A."/>
            <person name="Baker R."/>
            <person name="Thomas B.C."/>
            <person name="Morowitz M.J."/>
            <person name="Banfield J.F."/>
        </authorList>
    </citation>
    <scope>NUCLEOTIDE SEQUENCE [LARGE SCALE GENOMIC DNA]</scope>
    <source>
        <strain evidence="8">S2_009_000_R2_76</strain>
    </source>
</reference>
<feature type="transmembrane region" description="Helical" evidence="6">
    <location>
        <begin position="7"/>
        <end position="28"/>
    </location>
</feature>
<feature type="domain" description="GtrA/DPMS transmembrane" evidence="7">
    <location>
        <begin position="9"/>
        <end position="125"/>
    </location>
</feature>
<name>A0A2W5EXE8_9SPHI</name>
<organism evidence="8 9">
    <name type="scientific">Pseudopedobacter saltans</name>
    <dbReference type="NCBI Taxonomy" id="151895"/>
    <lineage>
        <taxon>Bacteria</taxon>
        <taxon>Pseudomonadati</taxon>
        <taxon>Bacteroidota</taxon>
        <taxon>Sphingobacteriia</taxon>
        <taxon>Sphingobacteriales</taxon>
        <taxon>Sphingobacteriaceae</taxon>
        <taxon>Pseudopedobacter</taxon>
    </lineage>
</organism>
<keyword evidence="4 6" id="KW-1133">Transmembrane helix</keyword>
<evidence type="ECO:0000256" key="6">
    <source>
        <dbReference type="SAM" id="Phobius"/>
    </source>
</evidence>
<dbReference type="Proteomes" id="UP000249645">
    <property type="component" value="Unassembled WGS sequence"/>
</dbReference>
<feature type="transmembrane region" description="Helical" evidence="6">
    <location>
        <begin position="102"/>
        <end position="123"/>
    </location>
</feature>
<dbReference type="InterPro" id="IPR051401">
    <property type="entry name" value="GtrA_CellWall_Glycosyl"/>
</dbReference>
<dbReference type="GO" id="GO:0000271">
    <property type="term" value="P:polysaccharide biosynthetic process"/>
    <property type="evidence" value="ECO:0007669"/>
    <property type="project" value="InterPro"/>
</dbReference>
<evidence type="ECO:0000256" key="5">
    <source>
        <dbReference type="ARBA" id="ARBA00023136"/>
    </source>
</evidence>
<protein>
    <submittedName>
        <fullName evidence="8">Glycosyl transferase family 2</fullName>
    </submittedName>
</protein>
<comment type="similarity">
    <text evidence="2">Belongs to the GtrA family.</text>
</comment>
<dbReference type="AlphaFoldDB" id="A0A2W5EXE8"/>
<evidence type="ECO:0000313" key="8">
    <source>
        <dbReference type="EMBL" id="PZP47173.1"/>
    </source>
</evidence>
<evidence type="ECO:0000256" key="2">
    <source>
        <dbReference type="ARBA" id="ARBA00009399"/>
    </source>
</evidence>
<proteinExistence type="inferred from homology"/>
<evidence type="ECO:0000256" key="4">
    <source>
        <dbReference type="ARBA" id="ARBA00022989"/>
    </source>
</evidence>
<dbReference type="GO" id="GO:0016740">
    <property type="term" value="F:transferase activity"/>
    <property type="evidence" value="ECO:0007669"/>
    <property type="project" value="UniProtKB-KW"/>
</dbReference>
<dbReference type="PANTHER" id="PTHR38459">
    <property type="entry name" value="PROPHAGE BACTOPRENOL-LINKED GLUCOSE TRANSLOCASE HOMOLOG"/>
    <property type="match status" value="1"/>
</dbReference>
<comment type="subcellular location">
    <subcellularLocation>
        <location evidence="1">Membrane</location>
        <topology evidence="1">Multi-pass membrane protein</topology>
    </subcellularLocation>
</comment>
<evidence type="ECO:0000259" key="7">
    <source>
        <dbReference type="Pfam" id="PF04138"/>
    </source>
</evidence>
<dbReference type="GO" id="GO:0005886">
    <property type="term" value="C:plasma membrane"/>
    <property type="evidence" value="ECO:0007669"/>
    <property type="project" value="TreeGrafter"/>
</dbReference>
<dbReference type="Pfam" id="PF04138">
    <property type="entry name" value="GtrA_DPMS_TM"/>
    <property type="match status" value="1"/>
</dbReference>
<evidence type="ECO:0000256" key="3">
    <source>
        <dbReference type="ARBA" id="ARBA00022692"/>
    </source>
</evidence>